<sequence>MDNFKSHYLQHFETIRCLGKRGFGIVFEARNKLDDGKYAMKKIPFPSRQESRDRVLHEVKALPELDHENIVKYFNAWLEEPPRSCQEETDNQWMSYSNCMDTSSNITTGPTDTTRDSRKEQKATIQYLYIQMELCQTHSLIERLKNGTLCRDIIYILNIFNQIIEGVEYIHSQKFIHRDLKPSNILFISDDQIKIGDFGSVTKMIKSDIWNEYDSKQRCLNEQHTNQVGTQLYMSPEQILGKPYNFKVDIYSLGIILFELLNSYNIIINY</sequence>
<evidence type="ECO:0000256" key="5">
    <source>
        <dbReference type="ARBA" id="ARBA00037982"/>
    </source>
</evidence>
<keyword evidence="8" id="KW-1185">Reference proteome</keyword>
<dbReference type="InterPro" id="IPR011009">
    <property type="entry name" value="Kinase-like_dom_sf"/>
</dbReference>
<dbReference type="Gene3D" id="3.30.200.20">
    <property type="entry name" value="Phosphorylase Kinase, domain 1"/>
    <property type="match status" value="1"/>
</dbReference>
<keyword evidence="3" id="KW-0418">Kinase</keyword>
<dbReference type="GeneID" id="100165273"/>
<dbReference type="Pfam" id="PF00069">
    <property type="entry name" value="Pkinase"/>
    <property type="match status" value="1"/>
</dbReference>
<dbReference type="KEGG" id="api:100165273"/>
<keyword evidence="4" id="KW-0067">ATP-binding</keyword>
<accession>A0A8R2D754</accession>
<dbReference type="Proteomes" id="UP000007819">
    <property type="component" value="Chromosome A1"/>
</dbReference>
<dbReference type="SMART" id="SM00220">
    <property type="entry name" value="S_TKc"/>
    <property type="match status" value="1"/>
</dbReference>
<evidence type="ECO:0000313" key="7">
    <source>
        <dbReference type="EnsemblMetazoa" id="XP_016664104.1"/>
    </source>
</evidence>
<proteinExistence type="inferred from homology"/>
<dbReference type="SUPFAM" id="SSF56112">
    <property type="entry name" value="Protein kinase-like (PK-like)"/>
    <property type="match status" value="1"/>
</dbReference>
<evidence type="ECO:0000256" key="4">
    <source>
        <dbReference type="ARBA" id="ARBA00022840"/>
    </source>
</evidence>
<reference evidence="8" key="1">
    <citation type="submission" date="2010-06" db="EMBL/GenBank/DDBJ databases">
        <authorList>
            <person name="Jiang H."/>
            <person name="Abraham K."/>
            <person name="Ali S."/>
            <person name="Alsbrooks S.L."/>
            <person name="Anim B.N."/>
            <person name="Anosike U.S."/>
            <person name="Attaway T."/>
            <person name="Bandaranaike D.P."/>
            <person name="Battles P.K."/>
            <person name="Bell S.N."/>
            <person name="Bell A.V."/>
            <person name="Beltran B."/>
            <person name="Bickham C."/>
            <person name="Bustamante Y."/>
            <person name="Caleb T."/>
            <person name="Canada A."/>
            <person name="Cardenas V."/>
            <person name="Carter K."/>
            <person name="Chacko J."/>
            <person name="Chandrabose M.N."/>
            <person name="Chavez D."/>
            <person name="Chavez A."/>
            <person name="Chen L."/>
            <person name="Chu H.-S."/>
            <person name="Claassen K.J."/>
            <person name="Cockrell R."/>
            <person name="Collins M."/>
            <person name="Cooper J.A."/>
            <person name="Cree A."/>
            <person name="Curry S.M."/>
            <person name="Da Y."/>
            <person name="Dao M.D."/>
            <person name="Das B."/>
            <person name="Davila M.-L."/>
            <person name="Davy-Carroll L."/>
            <person name="Denson S."/>
            <person name="Dinh H."/>
            <person name="Ebong V.E."/>
            <person name="Edwards J.R."/>
            <person name="Egan A."/>
            <person name="El-Daye J."/>
            <person name="Escobedo L."/>
            <person name="Fernandez S."/>
            <person name="Fernando P.R."/>
            <person name="Flagg N."/>
            <person name="Forbes L.D."/>
            <person name="Fowler R.G."/>
            <person name="Fu Q."/>
            <person name="Gabisi R.A."/>
            <person name="Ganer J."/>
            <person name="Garbino Pronczuk A."/>
            <person name="Garcia R.M."/>
            <person name="Garner T."/>
            <person name="Garrett T.E."/>
            <person name="Gonzalez D.A."/>
            <person name="Hamid H."/>
            <person name="Hawkins E.S."/>
            <person name="Hirani K."/>
            <person name="Hogues M.E."/>
            <person name="Hollins B."/>
            <person name="Hsiao C.-H."/>
            <person name="Jabil R."/>
            <person name="James M.L."/>
            <person name="Jhangiani S.N."/>
            <person name="Johnson B."/>
            <person name="Johnson Q."/>
            <person name="Joshi V."/>
            <person name="Kalu J.B."/>
            <person name="Kam C."/>
            <person name="Kashfia A."/>
            <person name="Keebler J."/>
            <person name="Kisamo H."/>
            <person name="Kovar C.L."/>
            <person name="Lago L.A."/>
            <person name="Lai C.-Y."/>
            <person name="Laidlaw J."/>
            <person name="Lara F."/>
            <person name="Le T.-K."/>
            <person name="Lee S.L."/>
            <person name="Legall F.H."/>
            <person name="Lemon S.J."/>
            <person name="Lewis L.R."/>
            <person name="Li B."/>
            <person name="Liu Y."/>
            <person name="Liu Y.-S."/>
            <person name="Lopez J."/>
            <person name="Lozado R.J."/>
            <person name="Lu J."/>
            <person name="Madu R.C."/>
            <person name="Maheshwari M."/>
            <person name="Maheshwari R."/>
            <person name="Malloy K."/>
            <person name="Martinez E."/>
            <person name="Mathew T."/>
            <person name="Mercado I.C."/>
            <person name="Mercado C."/>
            <person name="Meyer B."/>
            <person name="Montgomery K."/>
            <person name="Morgan M.B."/>
            <person name="Munidasa M."/>
            <person name="Nazareth L.V."/>
            <person name="Nelson J."/>
            <person name="Ng B.M."/>
            <person name="Nguyen N.B."/>
            <person name="Nguyen P.Q."/>
            <person name="Nguyen T."/>
            <person name="Obregon M."/>
            <person name="Okwuonu G.O."/>
            <person name="Onwere C.G."/>
            <person name="Orozco G."/>
            <person name="Parra A."/>
            <person name="Patel S."/>
            <person name="Patil S."/>
            <person name="Perez A."/>
            <person name="Perez Y."/>
            <person name="Pham C."/>
            <person name="Primus E.L."/>
            <person name="Pu L.-L."/>
            <person name="Puazo M."/>
            <person name="Qin X."/>
            <person name="Quiroz J.B."/>
            <person name="Reese J."/>
            <person name="Richards S."/>
            <person name="Rives C.M."/>
            <person name="Robberts R."/>
            <person name="Ruiz S.J."/>
            <person name="Ruiz M.J."/>
            <person name="Santibanez J."/>
            <person name="Schneider B.W."/>
            <person name="Sisson I."/>
            <person name="Smith M."/>
            <person name="Sodergren E."/>
            <person name="Song X.-Z."/>
            <person name="Song B.B."/>
            <person name="Summersgill H."/>
            <person name="Thelus R."/>
            <person name="Thornton R.D."/>
            <person name="Trejos Z.Y."/>
            <person name="Usmani K."/>
            <person name="Vattathil S."/>
            <person name="Villasana D."/>
            <person name="Walker D.L."/>
            <person name="Wang S."/>
            <person name="Wang K."/>
            <person name="White C.S."/>
            <person name="Williams A.C."/>
            <person name="Williamson J."/>
            <person name="Wilson K."/>
            <person name="Woghiren I.O."/>
            <person name="Woodworth J.R."/>
            <person name="Worley K.C."/>
            <person name="Wright R.A."/>
            <person name="Wu W."/>
            <person name="Young L."/>
            <person name="Zhang L."/>
            <person name="Zhang J."/>
            <person name="Zhu Y."/>
            <person name="Muzny D.M."/>
            <person name="Weinstock G."/>
            <person name="Gibbs R.A."/>
        </authorList>
    </citation>
    <scope>NUCLEOTIDE SEQUENCE [LARGE SCALE GENOMIC DNA]</scope>
    <source>
        <strain evidence="8">LSR1</strain>
    </source>
</reference>
<dbReference type="GO" id="GO:0005524">
    <property type="term" value="F:ATP binding"/>
    <property type="evidence" value="ECO:0007669"/>
    <property type="project" value="UniProtKB-KW"/>
</dbReference>
<evidence type="ECO:0000256" key="3">
    <source>
        <dbReference type="ARBA" id="ARBA00022777"/>
    </source>
</evidence>
<dbReference type="GO" id="GO:0005634">
    <property type="term" value="C:nucleus"/>
    <property type="evidence" value="ECO:0007669"/>
    <property type="project" value="TreeGrafter"/>
</dbReference>
<dbReference type="GO" id="GO:0004694">
    <property type="term" value="F:eukaryotic translation initiation factor 2alpha kinase activity"/>
    <property type="evidence" value="ECO:0007669"/>
    <property type="project" value="TreeGrafter"/>
</dbReference>
<dbReference type="InterPro" id="IPR000719">
    <property type="entry name" value="Prot_kinase_dom"/>
</dbReference>
<reference evidence="7" key="2">
    <citation type="submission" date="2022-06" db="UniProtKB">
        <authorList>
            <consortium name="EnsemblMetazoa"/>
        </authorList>
    </citation>
    <scope>IDENTIFICATION</scope>
</reference>
<dbReference type="PANTHER" id="PTHR11042">
    <property type="entry name" value="EUKARYOTIC TRANSLATION INITIATION FACTOR 2-ALPHA KINASE EIF2-ALPHA KINASE -RELATED"/>
    <property type="match status" value="1"/>
</dbReference>
<evidence type="ECO:0000256" key="1">
    <source>
        <dbReference type="ARBA" id="ARBA00022679"/>
    </source>
</evidence>
<dbReference type="GO" id="GO:0005737">
    <property type="term" value="C:cytoplasm"/>
    <property type="evidence" value="ECO:0007669"/>
    <property type="project" value="TreeGrafter"/>
</dbReference>
<dbReference type="InterPro" id="IPR008271">
    <property type="entry name" value="Ser/Thr_kinase_AS"/>
</dbReference>
<dbReference type="RefSeq" id="XP_016664104.1">
    <property type="nucleotide sequence ID" value="XM_016808615.1"/>
</dbReference>
<dbReference type="InterPro" id="IPR050339">
    <property type="entry name" value="CC_SR_Kinase"/>
</dbReference>
<dbReference type="PROSITE" id="PS00108">
    <property type="entry name" value="PROTEIN_KINASE_ST"/>
    <property type="match status" value="1"/>
</dbReference>
<dbReference type="PANTHER" id="PTHR11042:SF91">
    <property type="entry name" value="EUKARYOTIC TRANSLATION INITIATION FACTOR 2-ALPHA KINASE"/>
    <property type="match status" value="1"/>
</dbReference>
<keyword evidence="2" id="KW-0547">Nucleotide-binding</keyword>
<evidence type="ECO:0000313" key="8">
    <source>
        <dbReference type="Proteomes" id="UP000007819"/>
    </source>
</evidence>
<dbReference type="AlphaFoldDB" id="A0A8R2D754"/>
<keyword evidence="1" id="KW-0808">Transferase</keyword>
<dbReference type="OrthoDB" id="6616939at2759"/>
<evidence type="ECO:0000259" key="6">
    <source>
        <dbReference type="PROSITE" id="PS50011"/>
    </source>
</evidence>
<dbReference type="PROSITE" id="PS50011">
    <property type="entry name" value="PROTEIN_KINASE_DOM"/>
    <property type="match status" value="1"/>
</dbReference>
<comment type="similarity">
    <text evidence="5">Belongs to the protein kinase superfamily. Ser/Thr protein kinase family. GCN2 subfamily.</text>
</comment>
<protein>
    <recommendedName>
        <fullName evidence="6">Protein kinase domain-containing protein</fullName>
    </recommendedName>
</protein>
<name>A0A8R2D754_ACYPI</name>
<feature type="domain" description="Protein kinase" evidence="6">
    <location>
        <begin position="12"/>
        <end position="270"/>
    </location>
</feature>
<evidence type="ECO:0000256" key="2">
    <source>
        <dbReference type="ARBA" id="ARBA00022741"/>
    </source>
</evidence>
<dbReference type="EnsemblMetazoa" id="XM_016808615.1">
    <property type="protein sequence ID" value="XP_016664104.1"/>
    <property type="gene ID" value="LOC100165273"/>
</dbReference>
<dbReference type="Gene3D" id="1.10.510.10">
    <property type="entry name" value="Transferase(Phosphotransferase) domain 1"/>
    <property type="match status" value="1"/>
</dbReference>
<organism evidence="7 8">
    <name type="scientific">Acyrthosiphon pisum</name>
    <name type="common">Pea aphid</name>
    <dbReference type="NCBI Taxonomy" id="7029"/>
    <lineage>
        <taxon>Eukaryota</taxon>
        <taxon>Metazoa</taxon>
        <taxon>Ecdysozoa</taxon>
        <taxon>Arthropoda</taxon>
        <taxon>Hexapoda</taxon>
        <taxon>Insecta</taxon>
        <taxon>Pterygota</taxon>
        <taxon>Neoptera</taxon>
        <taxon>Paraneoptera</taxon>
        <taxon>Hemiptera</taxon>
        <taxon>Sternorrhyncha</taxon>
        <taxon>Aphidomorpha</taxon>
        <taxon>Aphidoidea</taxon>
        <taxon>Aphididae</taxon>
        <taxon>Macrosiphini</taxon>
        <taxon>Acyrthosiphon</taxon>
    </lineage>
</organism>